<accession>A0A0A2LIF0</accession>
<sequence length="64" mass="7387">MDWEISETGDTRIKKQLCGIVSAQLSLWTFKCSAGLWFQVSHILGRITGQFWHSLVRHKPEQSL</sequence>
<dbReference type="AlphaFoldDB" id="A0A0A2LIF0"/>
<proteinExistence type="predicted"/>
<name>A0A0A2LIF0_PENIT</name>
<dbReference type="Proteomes" id="UP000030104">
    <property type="component" value="Unassembled WGS sequence"/>
</dbReference>
<organism evidence="1 2">
    <name type="scientific">Penicillium italicum</name>
    <name type="common">Blue mold</name>
    <dbReference type="NCBI Taxonomy" id="40296"/>
    <lineage>
        <taxon>Eukaryota</taxon>
        <taxon>Fungi</taxon>
        <taxon>Dikarya</taxon>
        <taxon>Ascomycota</taxon>
        <taxon>Pezizomycotina</taxon>
        <taxon>Eurotiomycetes</taxon>
        <taxon>Eurotiomycetidae</taxon>
        <taxon>Eurotiales</taxon>
        <taxon>Aspergillaceae</taxon>
        <taxon>Penicillium</taxon>
    </lineage>
</organism>
<protein>
    <submittedName>
        <fullName evidence="1">Uncharacterized protein</fullName>
    </submittedName>
</protein>
<gene>
    <name evidence="1" type="ORF">PITC_037210</name>
</gene>
<evidence type="ECO:0000313" key="1">
    <source>
        <dbReference type="EMBL" id="KGO76295.1"/>
    </source>
</evidence>
<reference evidence="1 2" key="1">
    <citation type="journal article" date="2015" name="Mol. Plant Microbe Interact.">
        <title>Genome, transcriptome, and functional analyses of Penicillium expansum provide new insights into secondary metabolism and pathogenicity.</title>
        <authorList>
            <person name="Ballester A.R."/>
            <person name="Marcet-Houben M."/>
            <person name="Levin E."/>
            <person name="Sela N."/>
            <person name="Selma-Lazaro C."/>
            <person name="Carmona L."/>
            <person name="Wisniewski M."/>
            <person name="Droby S."/>
            <person name="Gonzalez-Candelas L."/>
            <person name="Gabaldon T."/>
        </authorList>
    </citation>
    <scope>NUCLEOTIDE SEQUENCE [LARGE SCALE GENOMIC DNA]</scope>
    <source>
        <strain evidence="1 2">PHI-1</strain>
    </source>
</reference>
<dbReference type="EMBL" id="JQGA01000294">
    <property type="protein sequence ID" value="KGO76295.1"/>
    <property type="molecule type" value="Genomic_DNA"/>
</dbReference>
<comment type="caution">
    <text evidence="1">The sequence shown here is derived from an EMBL/GenBank/DDBJ whole genome shotgun (WGS) entry which is preliminary data.</text>
</comment>
<keyword evidence="2" id="KW-1185">Reference proteome</keyword>
<dbReference type="HOGENOM" id="CLU_2868379_0_0_1"/>
<evidence type="ECO:0000313" key="2">
    <source>
        <dbReference type="Proteomes" id="UP000030104"/>
    </source>
</evidence>